<proteinExistence type="predicted"/>
<evidence type="ECO:0000256" key="1">
    <source>
        <dbReference type="SAM" id="Coils"/>
    </source>
</evidence>
<keyword evidence="1" id="KW-0175">Coiled coil</keyword>
<organism evidence="2 3">
    <name type="scientific">Cotonvirus japonicus</name>
    <dbReference type="NCBI Taxonomy" id="2811091"/>
    <lineage>
        <taxon>Viruses</taxon>
        <taxon>Varidnaviria</taxon>
        <taxon>Bamfordvirae</taxon>
        <taxon>Nucleocytoviricota</taxon>
        <taxon>Megaviricetes</taxon>
        <taxon>Imitervirales</taxon>
        <taxon>Mimiviridae</taxon>
        <taxon>Megamimivirinae</taxon>
        <taxon>Cotonvirus</taxon>
        <taxon>Cotonvirus japonicum</taxon>
    </lineage>
</organism>
<keyword evidence="3" id="KW-1185">Reference proteome</keyword>
<dbReference type="GeneID" id="80558524"/>
<accession>A0ABM7NT60</accession>
<evidence type="ECO:0000313" key="2">
    <source>
        <dbReference type="EMBL" id="BCS83319.1"/>
    </source>
</evidence>
<feature type="coiled-coil region" evidence="1">
    <location>
        <begin position="200"/>
        <end position="262"/>
    </location>
</feature>
<protein>
    <submittedName>
        <fullName evidence="2">Uncharacterized protein</fullName>
    </submittedName>
</protein>
<dbReference type="RefSeq" id="YP_010841927.1">
    <property type="nucleotide sequence ID" value="NC_079139.1"/>
</dbReference>
<evidence type="ECO:0000313" key="3">
    <source>
        <dbReference type="Proteomes" id="UP001321479"/>
    </source>
</evidence>
<name>A0ABM7NT60_9VIRU</name>
<reference evidence="2 3" key="1">
    <citation type="submission" date="2021-02" db="EMBL/GenBank/DDBJ databases">
        <title>Cotonvirus japonicus, which uses Golgi apparatus of host cells for its virion factory, phylogenetically links tailed tupanvirus and icosahedral mimivirus.</title>
        <authorList>
            <person name="Takahashi H."/>
            <person name="Fukaya S."/>
            <person name="Song C."/>
            <person name="Murata K."/>
            <person name="Takemura M."/>
        </authorList>
    </citation>
    <scope>NUCLEOTIDE SEQUENCE [LARGE SCALE GENOMIC DNA]</scope>
</reference>
<dbReference type="EMBL" id="AP024483">
    <property type="protein sequence ID" value="BCS83319.1"/>
    <property type="molecule type" value="Genomic_DNA"/>
</dbReference>
<sequence length="349" mass="41419">MYRMTSYYIQDSSKLIDGIIGHPSDLQSPDFVKCFGSEKISKTAIINSQEIDVRVKKLKLKFDIFSDFDDNYTDFYHCCDKDNIDNNPNYLEHTEYINCASDKFCKYINLIVDNFDDKNNNINDIYGIYGVNTDKNCSDDDLNKYCNLLSTCKNNKKNICCKIDNRQRELCQIKKKINLFTTKHKDCECRKKICCNKCELEEYLIEKQYLKEKLRRLNKKLENIIKCKHKLIKIINIINKKFIECKNKNDKFECSLKELQQKICILSEKNKFLICQNNKLYNENNELCTKLEKCSNSVKCVWEKYNSLKKKYYKCKKSQQLNYNCSNLCCCNDTCFINHGKFLNNKCYC</sequence>
<dbReference type="Proteomes" id="UP001321479">
    <property type="component" value="Segment"/>
</dbReference>